<dbReference type="Proteomes" id="UP001146793">
    <property type="component" value="Unassembled WGS sequence"/>
</dbReference>
<evidence type="ECO:0000313" key="2">
    <source>
        <dbReference type="EMBL" id="KAJ3427654.1"/>
    </source>
</evidence>
<dbReference type="CDD" id="cd16655">
    <property type="entry name" value="RING-Ubox_WDSUB1-like"/>
    <property type="match status" value="1"/>
</dbReference>
<gene>
    <name evidence="2" type="ORF">M0812_25282</name>
</gene>
<dbReference type="PANTHER" id="PTHR46573:SF1">
    <property type="entry name" value="WD REPEAT, SAM AND U-BOX DOMAIN-CONTAINING PROTEIN 1"/>
    <property type="match status" value="1"/>
</dbReference>
<dbReference type="SUPFAM" id="SSF52058">
    <property type="entry name" value="L domain-like"/>
    <property type="match status" value="1"/>
</dbReference>
<dbReference type="InterPro" id="IPR003613">
    <property type="entry name" value="Ubox_domain"/>
</dbReference>
<dbReference type="Gene3D" id="3.80.10.10">
    <property type="entry name" value="Ribonuclease Inhibitor"/>
    <property type="match status" value="1"/>
</dbReference>
<evidence type="ECO:0000259" key="1">
    <source>
        <dbReference type="PROSITE" id="PS51698"/>
    </source>
</evidence>
<dbReference type="AlphaFoldDB" id="A0AAV7YG49"/>
<dbReference type="Gene3D" id="3.30.40.10">
    <property type="entry name" value="Zinc/RING finger domain, C3HC4 (zinc finger)"/>
    <property type="match status" value="1"/>
</dbReference>
<organism evidence="2 3">
    <name type="scientific">Anaeramoeba flamelloides</name>
    <dbReference type="NCBI Taxonomy" id="1746091"/>
    <lineage>
        <taxon>Eukaryota</taxon>
        <taxon>Metamonada</taxon>
        <taxon>Anaeramoebidae</taxon>
        <taxon>Anaeramoeba</taxon>
    </lineage>
</organism>
<sequence>MGNKELKKIQKKITNINKQGELDLSDDMIKINAKGQEMAFKLICSHKEITSLNLDGNGLTKLPSALSKLTELKALSLKNNNFDRIPSCLFKMTWLQTIDLSNNFITLIPTKFKDLTKIEQVSFQGNPIKQMEGLDLNNKEHICKFLNNQPFQKIEKSKRKKLSKNREPELLYIYKEEKKNIDEWEGLLEKAFDLLDHSNLPSKFLCPVSLEIMLDPVTTCDGISYEREQIEWWFEKHATSPKTNQPLKNKKIVSNTLLRLEIIEFINNLSMFGIELD</sequence>
<feature type="domain" description="U-box" evidence="1">
    <location>
        <begin position="199"/>
        <end position="272"/>
    </location>
</feature>
<protein>
    <submittedName>
        <fullName evidence="2">Wd repeat sam and u-box domain-containing protein</fullName>
    </submittedName>
</protein>
<dbReference type="EMBL" id="JANTQA010000060">
    <property type="protein sequence ID" value="KAJ3427654.1"/>
    <property type="molecule type" value="Genomic_DNA"/>
</dbReference>
<proteinExistence type="predicted"/>
<dbReference type="GO" id="GO:0004842">
    <property type="term" value="F:ubiquitin-protein transferase activity"/>
    <property type="evidence" value="ECO:0007669"/>
    <property type="project" value="InterPro"/>
</dbReference>
<dbReference type="Pfam" id="PF13855">
    <property type="entry name" value="LRR_8"/>
    <property type="match status" value="1"/>
</dbReference>
<dbReference type="PROSITE" id="PS51698">
    <property type="entry name" value="U_BOX"/>
    <property type="match status" value="1"/>
</dbReference>
<evidence type="ECO:0000313" key="3">
    <source>
        <dbReference type="Proteomes" id="UP001146793"/>
    </source>
</evidence>
<comment type="caution">
    <text evidence="2">The sequence shown here is derived from an EMBL/GenBank/DDBJ whole genome shotgun (WGS) entry which is preliminary data.</text>
</comment>
<name>A0AAV7YG49_9EUKA</name>
<dbReference type="SMART" id="SM00504">
    <property type="entry name" value="Ubox"/>
    <property type="match status" value="1"/>
</dbReference>
<dbReference type="Pfam" id="PF04564">
    <property type="entry name" value="U-box"/>
    <property type="match status" value="1"/>
</dbReference>
<dbReference type="PANTHER" id="PTHR46573">
    <property type="entry name" value="WD REPEAT, SAM AND U-BOX DOMAIN-CONTAINING PROTEIN 1"/>
    <property type="match status" value="1"/>
</dbReference>
<accession>A0AAV7YG49</accession>
<dbReference type="InterPro" id="IPR001611">
    <property type="entry name" value="Leu-rich_rpt"/>
</dbReference>
<dbReference type="InterPro" id="IPR032675">
    <property type="entry name" value="LRR_dom_sf"/>
</dbReference>
<dbReference type="InterPro" id="IPR013083">
    <property type="entry name" value="Znf_RING/FYVE/PHD"/>
</dbReference>
<dbReference type="GO" id="GO:0016567">
    <property type="term" value="P:protein ubiquitination"/>
    <property type="evidence" value="ECO:0007669"/>
    <property type="project" value="InterPro"/>
</dbReference>
<dbReference type="InterPro" id="IPR052085">
    <property type="entry name" value="WD-SAM-U-box"/>
</dbReference>
<dbReference type="SUPFAM" id="SSF57850">
    <property type="entry name" value="RING/U-box"/>
    <property type="match status" value="1"/>
</dbReference>
<dbReference type="Pfam" id="PF00560">
    <property type="entry name" value="LRR_1"/>
    <property type="match status" value="1"/>
</dbReference>
<reference evidence="2" key="1">
    <citation type="submission" date="2022-08" db="EMBL/GenBank/DDBJ databases">
        <title>Novel sulphate-reducing endosymbionts in the free-living metamonad Anaeramoeba.</title>
        <authorList>
            <person name="Jerlstrom-Hultqvist J."/>
            <person name="Cepicka I."/>
            <person name="Gallot-Lavallee L."/>
            <person name="Salas-Leiva D."/>
            <person name="Curtis B.A."/>
            <person name="Zahonova K."/>
            <person name="Pipaliya S."/>
            <person name="Dacks J."/>
            <person name="Roger A.J."/>
        </authorList>
    </citation>
    <scope>NUCLEOTIDE SEQUENCE</scope>
    <source>
        <strain evidence="2">Busselton2</strain>
    </source>
</reference>